<dbReference type="RefSeq" id="WP_147451495.1">
    <property type="nucleotide sequence ID" value="NZ_RAWB01000534.1"/>
</dbReference>
<dbReference type="InterPro" id="IPR024983">
    <property type="entry name" value="CHAT_dom"/>
</dbReference>
<evidence type="ECO:0000313" key="2">
    <source>
        <dbReference type="EMBL" id="RKH47070.1"/>
    </source>
</evidence>
<organism evidence="2 3">
    <name type="scientific">Corallococcus llansteffanensis</name>
    <dbReference type="NCBI Taxonomy" id="2316731"/>
    <lineage>
        <taxon>Bacteria</taxon>
        <taxon>Pseudomonadati</taxon>
        <taxon>Myxococcota</taxon>
        <taxon>Myxococcia</taxon>
        <taxon>Myxococcales</taxon>
        <taxon>Cystobacterineae</taxon>
        <taxon>Myxococcaceae</taxon>
        <taxon>Corallococcus</taxon>
    </lineage>
</organism>
<accession>A0A3A8NUX8</accession>
<proteinExistence type="predicted"/>
<evidence type="ECO:0000259" key="1">
    <source>
        <dbReference type="Pfam" id="PF12770"/>
    </source>
</evidence>
<keyword evidence="3" id="KW-1185">Reference proteome</keyword>
<dbReference type="PANTHER" id="PTHR10098">
    <property type="entry name" value="RAPSYN-RELATED"/>
    <property type="match status" value="1"/>
</dbReference>
<feature type="domain" description="CHAT" evidence="1">
    <location>
        <begin position="30"/>
        <end position="170"/>
    </location>
</feature>
<protein>
    <submittedName>
        <fullName evidence="2">CHAT domain-containing protein</fullName>
    </submittedName>
</protein>
<dbReference type="Pfam" id="PF12770">
    <property type="entry name" value="CHAT"/>
    <property type="match status" value="1"/>
</dbReference>
<evidence type="ECO:0000313" key="3">
    <source>
        <dbReference type="Proteomes" id="UP000272888"/>
    </source>
</evidence>
<sequence>FLEDAPPPPDSRAVASFGSLGEDALASSPADPLLRSGLVLAGASAPVPSGDSAMAVAPDNALVTALELAGLDLWGTQLVVLSACDTGRGDVKLGQGVYGLRRAFLVAGAETVVMSLWKVNDETTSTLMEAYYRQLLAGQGRTAALREAMRELRRTLPHPYYWAPFIAMGREGPLRLSASRGPGRAGAHQGM</sequence>
<name>A0A3A8NUX8_9BACT</name>
<reference evidence="3" key="1">
    <citation type="submission" date="2018-09" db="EMBL/GenBank/DDBJ databases">
        <authorList>
            <person name="Livingstone P.G."/>
            <person name="Whitworth D.E."/>
        </authorList>
    </citation>
    <scope>NUCLEOTIDE SEQUENCE [LARGE SCALE GENOMIC DNA]</scope>
    <source>
        <strain evidence="3">CA051B</strain>
    </source>
</reference>
<comment type="caution">
    <text evidence="2">The sequence shown here is derived from an EMBL/GenBank/DDBJ whole genome shotgun (WGS) entry which is preliminary data.</text>
</comment>
<dbReference type="EMBL" id="RAWB01000534">
    <property type="protein sequence ID" value="RKH47070.1"/>
    <property type="molecule type" value="Genomic_DNA"/>
</dbReference>
<feature type="non-terminal residue" evidence="2">
    <location>
        <position position="1"/>
    </location>
</feature>
<dbReference type="PANTHER" id="PTHR10098:SF108">
    <property type="entry name" value="TETRATRICOPEPTIDE REPEAT PROTEIN 28"/>
    <property type="match status" value="1"/>
</dbReference>
<gene>
    <name evidence="2" type="ORF">D7V93_34270</name>
</gene>
<dbReference type="Proteomes" id="UP000272888">
    <property type="component" value="Unassembled WGS sequence"/>
</dbReference>
<dbReference type="AlphaFoldDB" id="A0A3A8NUX8"/>